<dbReference type="PANTHER" id="PTHR24171">
    <property type="entry name" value="ANKYRIN REPEAT DOMAIN-CONTAINING PROTEIN 39-RELATED"/>
    <property type="match status" value="1"/>
</dbReference>
<evidence type="ECO:0000313" key="6">
    <source>
        <dbReference type="EMBL" id="KAK4246054.1"/>
    </source>
</evidence>
<keyword evidence="2 3" id="KW-0040">ANK repeat</keyword>
<evidence type="ECO:0000256" key="2">
    <source>
        <dbReference type="ARBA" id="ARBA00023043"/>
    </source>
</evidence>
<dbReference type="Proteomes" id="UP001303647">
    <property type="component" value="Unassembled WGS sequence"/>
</dbReference>
<evidence type="ECO:0000259" key="5">
    <source>
        <dbReference type="Pfam" id="PF14420"/>
    </source>
</evidence>
<keyword evidence="7" id="KW-1185">Reference proteome</keyword>
<dbReference type="SUPFAM" id="SSF48403">
    <property type="entry name" value="Ankyrin repeat"/>
    <property type="match status" value="1"/>
</dbReference>
<protein>
    <submittedName>
        <fullName evidence="6">Ankyrin repeat-containing domain protein</fullName>
    </submittedName>
</protein>
<dbReference type="InterPro" id="IPR036770">
    <property type="entry name" value="Ankyrin_rpt-contain_sf"/>
</dbReference>
<dbReference type="InterPro" id="IPR002110">
    <property type="entry name" value="Ankyrin_rpt"/>
</dbReference>
<dbReference type="Pfam" id="PF12796">
    <property type="entry name" value="Ank_2"/>
    <property type="match status" value="2"/>
</dbReference>
<dbReference type="InterPro" id="IPR025676">
    <property type="entry name" value="Clr5_dom"/>
</dbReference>
<organism evidence="6 7">
    <name type="scientific">Corynascus novoguineensis</name>
    <dbReference type="NCBI Taxonomy" id="1126955"/>
    <lineage>
        <taxon>Eukaryota</taxon>
        <taxon>Fungi</taxon>
        <taxon>Dikarya</taxon>
        <taxon>Ascomycota</taxon>
        <taxon>Pezizomycotina</taxon>
        <taxon>Sordariomycetes</taxon>
        <taxon>Sordariomycetidae</taxon>
        <taxon>Sordariales</taxon>
        <taxon>Chaetomiaceae</taxon>
        <taxon>Corynascus</taxon>
    </lineage>
</organism>
<feature type="domain" description="Clr5" evidence="5">
    <location>
        <begin position="8"/>
        <end position="45"/>
    </location>
</feature>
<dbReference type="SMART" id="SM00248">
    <property type="entry name" value="ANK"/>
    <property type="match status" value="4"/>
</dbReference>
<evidence type="ECO:0000256" key="4">
    <source>
        <dbReference type="SAM" id="MobiDB-lite"/>
    </source>
</evidence>
<reference evidence="6" key="2">
    <citation type="submission" date="2023-05" db="EMBL/GenBank/DDBJ databases">
        <authorList>
            <consortium name="Lawrence Berkeley National Laboratory"/>
            <person name="Steindorff A."/>
            <person name="Hensen N."/>
            <person name="Bonometti L."/>
            <person name="Westerberg I."/>
            <person name="Brannstrom I.O."/>
            <person name="Guillou S."/>
            <person name="Cros-Aarteil S."/>
            <person name="Calhoun S."/>
            <person name="Haridas S."/>
            <person name="Kuo A."/>
            <person name="Mondo S."/>
            <person name="Pangilinan J."/>
            <person name="Riley R."/>
            <person name="Labutti K."/>
            <person name="Andreopoulos B."/>
            <person name="Lipzen A."/>
            <person name="Chen C."/>
            <person name="Yanf M."/>
            <person name="Daum C."/>
            <person name="Ng V."/>
            <person name="Clum A."/>
            <person name="Ohm R."/>
            <person name="Martin F."/>
            <person name="Silar P."/>
            <person name="Natvig D."/>
            <person name="Lalanne C."/>
            <person name="Gautier V."/>
            <person name="Ament-Velasquez S.L."/>
            <person name="Kruys A."/>
            <person name="Hutchinson M.I."/>
            <person name="Powell A.J."/>
            <person name="Barry K."/>
            <person name="Miller A.N."/>
            <person name="Grigoriev I.V."/>
            <person name="Debuchy R."/>
            <person name="Gladieux P."/>
            <person name="Thoren M.H."/>
            <person name="Johannesson H."/>
        </authorList>
    </citation>
    <scope>NUCLEOTIDE SEQUENCE</scope>
    <source>
        <strain evidence="6">CBS 359.72</strain>
    </source>
</reference>
<evidence type="ECO:0000313" key="7">
    <source>
        <dbReference type="Proteomes" id="UP001303647"/>
    </source>
</evidence>
<dbReference type="Pfam" id="PF14420">
    <property type="entry name" value="Clr5"/>
    <property type="match status" value="1"/>
</dbReference>
<evidence type="ECO:0000256" key="3">
    <source>
        <dbReference type="PROSITE-ProRule" id="PRU00023"/>
    </source>
</evidence>
<dbReference type="AlphaFoldDB" id="A0AAN7CPS8"/>
<dbReference type="EMBL" id="MU857683">
    <property type="protein sequence ID" value="KAK4246054.1"/>
    <property type="molecule type" value="Genomic_DNA"/>
</dbReference>
<feature type="region of interest" description="Disordered" evidence="4">
    <location>
        <begin position="110"/>
        <end position="137"/>
    </location>
</feature>
<name>A0AAN7CPS8_9PEZI</name>
<reference evidence="6" key="1">
    <citation type="journal article" date="2023" name="Mol. Phylogenet. Evol.">
        <title>Genome-scale phylogeny and comparative genomics of the fungal order Sordariales.</title>
        <authorList>
            <person name="Hensen N."/>
            <person name="Bonometti L."/>
            <person name="Westerberg I."/>
            <person name="Brannstrom I.O."/>
            <person name="Guillou S."/>
            <person name="Cros-Aarteil S."/>
            <person name="Calhoun S."/>
            <person name="Haridas S."/>
            <person name="Kuo A."/>
            <person name="Mondo S."/>
            <person name="Pangilinan J."/>
            <person name="Riley R."/>
            <person name="LaButti K."/>
            <person name="Andreopoulos B."/>
            <person name="Lipzen A."/>
            <person name="Chen C."/>
            <person name="Yan M."/>
            <person name="Daum C."/>
            <person name="Ng V."/>
            <person name="Clum A."/>
            <person name="Steindorff A."/>
            <person name="Ohm R.A."/>
            <person name="Martin F."/>
            <person name="Silar P."/>
            <person name="Natvig D.O."/>
            <person name="Lalanne C."/>
            <person name="Gautier V."/>
            <person name="Ament-Velasquez S.L."/>
            <person name="Kruys A."/>
            <person name="Hutchinson M.I."/>
            <person name="Powell A.J."/>
            <person name="Barry K."/>
            <person name="Miller A.N."/>
            <person name="Grigoriev I.V."/>
            <person name="Debuchy R."/>
            <person name="Gladieux P."/>
            <person name="Hiltunen Thoren M."/>
            <person name="Johannesson H."/>
        </authorList>
    </citation>
    <scope>NUCLEOTIDE SEQUENCE</scope>
    <source>
        <strain evidence="6">CBS 359.72</strain>
    </source>
</reference>
<gene>
    <name evidence="6" type="ORF">C7999DRAFT_42447</name>
</gene>
<sequence>MPTAQESQRNWAAYRSQIEDLYWHHKTKLPEVMKTMKEVHGFDANYGNPQGVNIATVASSMPLPWPTDDQYSVSQCHHTAASRSTSQTHPNHRTLTTQKMFSQGAISPTLSQPSWPDYTEPPSEPSAHGDHASAAGESSRLFSQRLLQQAGNTLDDGLGYAISDLPNSYTLHVDYGVVESVPFGDTSPAYGATAASNMASASGYTTLHHAVIGNDIHAAEAMLCLGTSSNTPSCNGITPLHCAAYQRNPEMVRLLLDHGASLDATTDEKRSVLFFALRGHSQSDSSDLLIYGSPTMTRSSSPTDDETVRIIDALFNFPTRWNRLPCSLNKPDKAGVTPLMVAAGEGFVKTASWLLERGAQPDLRDHTDNTALKYAAKNYHRDMVRLLLLADKGISYERRPSHILKLASKNILMSQVQAEDEQGIWRNSYHTSPATLIAEEIVRLCREMGLLGELLDLAHRKRKVHLLELFQRAARELDRETSCSNGS</sequence>
<dbReference type="PROSITE" id="PS50297">
    <property type="entry name" value="ANK_REP_REGION"/>
    <property type="match status" value="2"/>
</dbReference>
<dbReference type="Gene3D" id="1.25.40.20">
    <property type="entry name" value="Ankyrin repeat-containing domain"/>
    <property type="match status" value="2"/>
</dbReference>
<feature type="repeat" description="ANK" evidence="3">
    <location>
        <begin position="334"/>
        <end position="366"/>
    </location>
</feature>
<proteinExistence type="predicted"/>
<evidence type="ECO:0000256" key="1">
    <source>
        <dbReference type="ARBA" id="ARBA00022737"/>
    </source>
</evidence>
<comment type="caution">
    <text evidence="6">The sequence shown here is derived from an EMBL/GenBank/DDBJ whole genome shotgun (WGS) entry which is preliminary data.</text>
</comment>
<feature type="repeat" description="ANK" evidence="3">
    <location>
        <begin position="235"/>
        <end position="267"/>
    </location>
</feature>
<keyword evidence="1" id="KW-0677">Repeat</keyword>
<dbReference type="PROSITE" id="PS50088">
    <property type="entry name" value="ANK_REPEAT"/>
    <property type="match status" value="2"/>
</dbReference>
<accession>A0AAN7CPS8</accession>